<dbReference type="PANTHER" id="PTHR22589">
    <property type="entry name" value="CARNITINE O-ACYLTRANSFERASE"/>
    <property type="match status" value="1"/>
</dbReference>
<evidence type="ECO:0007829" key="9">
    <source>
        <dbReference type="PeptideAtlas" id="B7PCJ0"/>
    </source>
</evidence>
<evidence type="ECO:0000313" key="6">
    <source>
        <dbReference type="EMBL" id="EEC04312.1"/>
    </source>
</evidence>
<proteinExistence type="evidence at protein level"/>
<organism>
    <name type="scientific">Ixodes scapularis</name>
    <name type="common">Black-legged tick</name>
    <name type="synonym">Deer tick</name>
    <dbReference type="NCBI Taxonomy" id="6945"/>
    <lineage>
        <taxon>Eukaryota</taxon>
        <taxon>Metazoa</taxon>
        <taxon>Ecdysozoa</taxon>
        <taxon>Arthropoda</taxon>
        <taxon>Chelicerata</taxon>
        <taxon>Arachnida</taxon>
        <taxon>Acari</taxon>
        <taxon>Parasitiformes</taxon>
        <taxon>Ixodida</taxon>
        <taxon>Ixodoidea</taxon>
        <taxon>Ixodidae</taxon>
        <taxon>Ixodinae</taxon>
        <taxon>Ixodes</taxon>
    </lineage>
</organism>
<evidence type="ECO:0000259" key="5">
    <source>
        <dbReference type="Pfam" id="PF00755"/>
    </source>
</evidence>
<dbReference type="EnsemblMetazoa" id="ISCW002796-RA">
    <property type="protein sequence ID" value="ISCW002796-PA"/>
    <property type="gene ID" value="ISCW002796"/>
</dbReference>
<keyword evidence="8" id="KW-1185">Reference proteome</keyword>
<reference evidence="7" key="2">
    <citation type="submission" date="2020-05" db="UniProtKB">
        <authorList>
            <consortium name="EnsemblMetazoa"/>
        </authorList>
    </citation>
    <scope>IDENTIFICATION</scope>
    <source>
        <strain evidence="7">wikel</strain>
    </source>
</reference>
<dbReference type="Pfam" id="PF00755">
    <property type="entry name" value="Carn_acyltransf"/>
    <property type="match status" value="1"/>
</dbReference>
<dbReference type="UniPathway" id="UPA00659"/>
<dbReference type="PaxDb" id="6945-B7PCJ0"/>
<dbReference type="AlphaFoldDB" id="B7PCJ0"/>
<keyword evidence="2" id="KW-0012">Acyltransferase</keyword>
<dbReference type="OrthoDB" id="6497209at2759"/>
<dbReference type="InParanoid" id="B7PCJ0"/>
<feature type="domain" description="Choline/carnitine acyltransferase" evidence="5">
    <location>
        <begin position="42"/>
        <end position="74"/>
    </location>
</feature>
<sequence>MSRISAVNEFSRDATRRSSGGSAAPASQAGLMLSRQKELKRLPVAPLQDTLKRYLDSVRPLLTAEEFANTQKVSMGLGTDGGCLLSVLAGLGSGWN</sequence>
<dbReference type="VEuPathDB" id="VectorBase:ISCW002796"/>
<evidence type="ECO:0000256" key="4">
    <source>
        <dbReference type="SAM" id="MobiDB-lite"/>
    </source>
</evidence>
<dbReference type="SUPFAM" id="SSF52777">
    <property type="entry name" value="CoA-dependent acyltransferases"/>
    <property type="match status" value="1"/>
</dbReference>
<evidence type="ECO:0000256" key="3">
    <source>
        <dbReference type="ARBA" id="ARBA00048999"/>
    </source>
</evidence>
<dbReference type="VEuPathDB" id="VectorBase:ISCI002796"/>
<keyword evidence="9" id="KW-1267">Proteomics identification</keyword>
<dbReference type="VEuPathDB" id="VectorBase:ISCP_016086"/>
<dbReference type="GO" id="GO:0016747">
    <property type="term" value="F:acyltransferase activity, transferring groups other than amino-acyl groups"/>
    <property type="evidence" value="ECO:0007669"/>
    <property type="project" value="UniProtKB-ARBA"/>
</dbReference>
<feature type="compositionally biased region" description="Low complexity" evidence="4">
    <location>
        <begin position="17"/>
        <end position="30"/>
    </location>
</feature>
<comment type="catalytic activity">
    <reaction evidence="3">
        <text>4,8-dimethylnonanoyl-CoA + (R)-carnitine = O-4,8-dimethylnonanoyl-(R)-carnitine + CoA</text>
        <dbReference type="Rhea" id="RHEA:44860"/>
        <dbReference type="ChEBI" id="CHEBI:16347"/>
        <dbReference type="ChEBI" id="CHEBI:57287"/>
        <dbReference type="ChEBI" id="CHEBI:77061"/>
        <dbReference type="ChEBI" id="CHEBI:84654"/>
    </reaction>
</comment>
<dbReference type="EMBL" id="ABJB010032229">
    <property type="status" value="NOT_ANNOTATED_CDS"/>
    <property type="molecule type" value="Genomic_DNA"/>
</dbReference>
<evidence type="ECO:0000256" key="2">
    <source>
        <dbReference type="ARBA" id="ARBA00023315"/>
    </source>
</evidence>
<dbReference type="InterPro" id="IPR042572">
    <property type="entry name" value="Carn_acyl_trans_N"/>
</dbReference>
<name>B7PCJ0_IXOSC</name>
<keyword evidence="2" id="KW-0808">Transferase</keyword>
<protein>
    <recommendedName>
        <fullName evidence="5">Choline/carnitine acyltransferase domain-containing protein</fullName>
    </recommendedName>
</protein>
<dbReference type="EMBL" id="DS684261">
    <property type="protein sequence ID" value="EEC04312.1"/>
    <property type="molecule type" value="Genomic_DNA"/>
</dbReference>
<comment type="pathway">
    <text evidence="1">Lipid metabolism; fatty acid beta-oxidation.</text>
</comment>
<dbReference type="Proteomes" id="UP000001555">
    <property type="component" value="Unassembled WGS sequence"/>
</dbReference>
<evidence type="ECO:0000256" key="1">
    <source>
        <dbReference type="ARBA" id="ARBA00005005"/>
    </source>
</evidence>
<feature type="region of interest" description="Disordered" evidence="4">
    <location>
        <begin position="1"/>
        <end position="30"/>
    </location>
</feature>
<dbReference type="PANTHER" id="PTHR22589:SF103">
    <property type="entry name" value="CARNITINE O-ACETYL-TRANSFERASE, ISOFORM A-RELATED"/>
    <property type="match status" value="1"/>
</dbReference>
<accession>B7PCJ0</accession>
<dbReference type="HOGENOM" id="CLU_2362032_0_0_1"/>
<reference evidence="6 8" key="1">
    <citation type="submission" date="2008-03" db="EMBL/GenBank/DDBJ databases">
        <title>Annotation of Ixodes scapularis.</title>
        <authorList>
            <consortium name="Ixodes scapularis Genome Project Consortium"/>
            <person name="Caler E."/>
            <person name="Hannick L.I."/>
            <person name="Bidwell S."/>
            <person name="Joardar V."/>
            <person name="Thiagarajan M."/>
            <person name="Amedeo P."/>
            <person name="Galinsky K.J."/>
            <person name="Schobel S."/>
            <person name="Inman J."/>
            <person name="Hostetler J."/>
            <person name="Miller J."/>
            <person name="Hammond M."/>
            <person name="Megy K."/>
            <person name="Lawson D."/>
            <person name="Kodira C."/>
            <person name="Sutton G."/>
            <person name="Meyer J."/>
            <person name="Hill C.A."/>
            <person name="Birren B."/>
            <person name="Nene V."/>
            <person name="Collins F."/>
            <person name="Alarcon-Chaidez F."/>
            <person name="Wikel S."/>
            <person name="Strausberg R."/>
        </authorList>
    </citation>
    <scope>NUCLEOTIDE SEQUENCE [LARGE SCALE GENOMIC DNA]</scope>
    <source>
        <strain evidence="8">Wikel</strain>
        <strain evidence="6">Wikel colony</strain>
    </source>
</reference>
<dbReference type="InterPro" id="IPR000542">
    <property type="entry name" value="Carn_acyl_trans"/>
</dbReference>
<dbReference type="Gene3D" id="1.10.275.20">
    <property type="entry name" value="Choline/Carnitine o-acyltransferase"/>
    <property type="match status" value="1"/>
</dbReference>
<evidence type="ECO:0000313" key="7">
    <source>
        <dbReference type="EnsemblMetazoa" id="ISCW002796-PA"/>
    </source>
</evidence>
<dbReference type="InterPro" id="IPR039551">
    <property type="entry name" value="Cho/carn_acyl_trans"/>
</dbReference>
<dbReference type="GO" id="GO:0006635">
    <property type="term" value="P:fatty acid beta-oxidation"/>
    <property type="evidence" value="ECO:0007669"/>
    <property type="project" value="UniProtKB-UniPathway"/>
</dbReference>
<evidence type="ECO:0000313" key="8">
    <source>
        <dbReference type="Proteomes" id="UP000001555"/>
    </source>
</evidence>
<gene>
    <name evidence="6" type="ORF">IscW_ISCW002796</name>
</gene>